<accession>A0AAV5T2M6</accession>
<evidence type="ECO:0000256" key="2">
    <source>
        <dbReference type="SAM" id="MobiDB-lite"/>
    </source>
</evidence>
<dbReference type="GO" id="GO:0005634">
    <property type="term" value="C:nucleus"/>
    <property type="evidence" value="ECO:0007669"/>
    <property type="project" value="TreeGrafter"/>
</dbReference>
<name>A0AAV5T2M6_9BILA</name>
<comment type="caution">
    <text evidence="3">The sequence shown here is derived from an EMBL/GenBank/DDBJ whole genome shotgun (WGS) entry which is preliminary data.</text>
</comment>
<sequence length="425" mass="46695">PTPSSSLDRLLPPSFLTWSSIVPSIIVLLCSMAVESPLDGWDSSFLSVKPSSDGLISSFSSLPPSSSSLFGSCWSPLSSDTHHNPWAGNWQSRSDSSDDSYSGCSRKESPTWNLPDSLIPIHTSVSPSTHDGGKSSSSLHSPPSSTSSSTSSSSLHPSIPNLMEEFLRLTMADSSSTAYGMNRPSMPQYPQYHEGNPSPCGWSTPLSPIQTTPIPPQSIMWNEVNGSMNSSRRVNQINHYLDECTEEYRQLEKERKQTEAELARHNLGKRISSSNGMPIPRLPSAPSRVDRLVVDFFREHARLVTLLSKMEQLRGVGSSLRAHDALSQLHSAVSLLQQCRLHERAAILQQLRGDAPRMNEDESLCLSHALVSVHGAASRVRASNWVSLMLTIGVNDAMEEEWVRRIVHSDFNLPPPPIKSRPIPS</sequence>
<dbReference type="GO" id="GO:0048255">
    <property type="term" value="P:mRNA stabilization"/>
    <property type="evidence" value="ECO:0007669"/>
    <property type="project" value="TreeGrafter"/>
</dbReference>
<dbReference type="GO" id="GO:0007141">
    <property type="term" value="P:male meiosis I"/>
    <property type="evidence" value="ECO:0007669"/>
    <property type="project" value="TreeGrafter"/>
</dbReference>
<evidence type="ECO:0000313" key="3">
    <source>
        <dbReference type="EMBL" id="GMS89335.1"/>
    </source>
</evidence>
<evidence type="ECO:0000256" key="1">
    <source>
        <dbReference type="SAM" id="Coils"/>
    </source>
</evidence>
<dbReference type="Proteomes" id="UP001432027">
    <property type="component" value="Unassembled WGS sequence"/>
</dbReference>
<dbReference type="GO" id="GO:0005737">
    <property type="term" value="C:cytoplasm"/>
    <property type="evidence" value="ECO:0007669"/>
    <property type="project" value="TreeGrafter"/>
</dbReference>
<organism evidence="3 4">
    <name type="scientific">Pristionchus entomophagus</name>
    <dbReference type="NCBI Taxonomy" id="358040"/>
    <lineage>
        <taxon>Eukaryota</taxon>
        <taxon>Metazoa</taxon>
        <taxon>Ecdysozoa</taxon>
        <taxon>Nematoda</taxon>
        <taxon>Chromadorea</taxon>
        <taxon>Rhabditida</taxon>
        <taxon>Rhabditina</taxon>
        <taxon>Diplogasteromorpha</taxon>
        <taxon>Diplogasteroidea</taxon>
        <taxon>Neodiplogasteridae</taxon>
        <taxon>Pristionchus</taxon>
    </lineage>
</organism>
<feature type="coiled-coil region" evidence="1">
    <location>
        <begin position="234"/>
        <end position="268"/>
    </location>
</feature>
<feature type="region of interest" description="Disordered" evidence="2">
    <location>
        <begin position="85"/>
        <end position="158"/>
    </location>
</feature>
<keyword evidence="4" id="KW-1185">Reference proteome</keyword>
<reference evidence="3" key="1">
    <citation type="submission" date="2023-10" db="EMBL/GenBank/DDBJ databases">
        <title>Genome assembly of Pristionchus species.</title>
        <authorList>
            <person name="Yoshida K."/>
            <person name="Sommer R.J."/>
        </authorList>
    </citation>
    <scope>NUCLEOTIDE SEQUENCE</scope>
    <source>
        <strain evidence="3">RS0144</strain>
    </source>
</reference>
<keyword evidence="1" id="KW-0175">Coiled coil</keyword>
<evidence type="ECO:0000313" key="4">
    <source>
        <dbReference type="Proteomes" id="UP001432027"/>
    </source>
</evidence>
<dbReference type="GO" id="GO:0007144">
    <property type="term" value="P:female meiosis I"/>
    <property type="evidence" value="ECO:0007669"/>
    <property type="project" value="TreeGrafter"/>
</dbReference>
<dbReference type="Pfam" id="PF15189">
    <property type="entry name" value="MEIOC"/>
    <property type="match status" value="1"/>
</dbReference>
<gene>
    <name evidence="3" type="ORF">PENTCL1PPCAC_11510</name>
</gene>
<dbReference type="EMBL" id="BTSX01000003">
    <property type="protein sequence ID" value="GMS89335.1"/>
    <property type="molecule type" value="Genomic_DNA"/>
</dbReference>
<dbReference type="PANTHER" id="PTHR33861:SF5">
    <property type="entry name" value="GAMMA-TUBULIN COMPLEX COMPONENT"/>
    <property type="match status" value="1"/>
</dbReference>
<protein>
    <submittedName>
        <fullName evidence="3">Uncharacterized protein</fullName>
    </submittedName>
</protein>
<proteinExistence type="predicted"/>
<feature type="compositionally biased region" description="Low complexity" evidence="2">
    <location>
        <begin position="135"/>
        <end position="158"/>
    </location>
</feature>
<dbReference type="PANTHER" id="PTHR33861">
    <property type="entry name" value="PROTEIN CBG18333"/>
    <property type="match status" value="1"/>
</dbReference>
<feature type="non-terminal residue" evidence="3">
    <location>
        <position position="1"/>
    </location>
</feature>
<dbReference type="InterPro" id="IPR027963">
    <property type="entry name" value="MEIOC"/>
</dbReference>
<dbReference type="AlphaFoldDB" id="A0AAV5T2M6"/>